<evidence type="ECO:0000313" key="1">
    <source>
        <dbReference type="EMBL" id="KKK38867.1"/>
    </source>
</evidence>
<accession>A0A0M2T0W1</accession>
<comment type="caution">
    <text evidence="1">The sequence shown here is derived from an EMBL/GenBank/DDBJ whole genome shotgun (WGS) entry which is preliminary data.</text>
</comment>
<evidence type="ECO:0000313" key="2">
    <source>
        <dbReference type="Proteomes" id="UP000034166"/>
    </source>
</evidence>
<dbReference type="Proteomes" id="UP000034166">
    <property type="component" value="Unassembled WGS sequence"/>
</dbReference>
<organism evidence="1 2">
    <name type="scientific">Mesobacillus campisalis</name>
    <dbReference type="NCBI Taxonomy" id="1408103"/>
    <lineage>
        <taxon>Bacteria</taxon>
        <taxon>Bacillati</taxon>
        <taxon>Bacillota</taxon>
        <taxon>Bacilli</taxon>
        <taxon>Bacillales</taxon>
        <taxon>Bacillaceae</taxon>
        <taxon>Mesobacillus</taxon>
    </lineage>
</organism>
<dbReference type="Pfam" id="PF14183">
    <property type="entry name" value="YwpF"/>
    <property type="match status" value="1"/>
</dbReference>
<reference evidence="1 2" key="1">
    <citation type="submission" date="2015-04" db="EMBL/GenBank/DDBJ databases">
        <title>Taxonomic description and genome sequence of Bacillus campisalis sp. nov., a novel member of the genus Bacillus isolated from solar saltern.</title>
        <authorList>
            <person name="Mathan Kumar R."/>
            <person name="Kaur G."/>
            <person name="Kumar A."/>
            <person name="Singh N.K."/>
            <person name="Kaur N."/>
            <person name="Kumar N."/>
            <person name="Mayilraj S."/>
        </authorList>
    </citation>
    <scope>NUCLEOTIDE SEQUENCE [LARGE SCALE GENOMIC DNA]</scope>
    <source>
        <strain evidence="1 2">SA2-6</strain>
    </source>
</reference>
<dbReference type="PATRIC" id="fig|1408103.3.peg.1304"/>
<dbReference type="OrthoDB" id="2427395at2"/>
<evidence type="ECO:0008006" key="3">
    <source>
        <dbReference type="Google" id="ProtNLM"/>
    </source>
</evidence>
<dbReference type="InterPro" id="IPR025573">
    <property type="entry name" value="YwpF"/>
</dbReference>
<dbReference type="EMBL" id="LAYY01000005">
    <property type="protein sequence ID" value="KKK38867.1"/>
    <property type="molecule type" value="Genomic_DNA"/>
</dbReference>
<keyword evidence="2" id="KW-1185">Reference proteome</keyword>
<dbReference type="RefSeq" id="WP_046522801.1">
    <property type="nucleotide sequence ID" value="NZ_LAYY01000005.1"/>
</dbReference>
<proteinExistence type="predicted"/>
<dbReference type="AlphaFoldDB" id="A0A0M2T0W1"/>
<gene>
    <name evidence="1" type="ORF">WQ57_05815</name>
</gene>
<name>A0A0M2T0W1_9BACI</name>
<protein>
    <recommendedName>
        <fullName evidence="3">YwpF-like protein</fullName>
    </recommendedName>
</protein>
<sequence length="144" mass="16521">MKSFRLISLQIVDEENVTDIEIKEGLIINKEDASGNWLIEVFVDEKFIPHFEEACEEQKDIVVQVVITKKENDPAAFKSKVCTIKRINGNASILLRGSLTKIKNDYPAMLLEYLLEQGFTGDDLLREFREKIVSRPKIVLPKKV</sequence>